<keyword evidence="4" id="KW-1185">Reference proteome</keyword>
<dbReference type="RefSeq" id="WP_049992073.1">
    <property type="nucleotide sequence ID" value="NZ_FOIS01000002.1"/>
</dbReference>
<protein>
    <submittedName>
        <fullName evidence="3">Uncharacterized protein</fullName>
    </submittedName>
</protein>
<proteinExistence type="predicted"/>
<dbReference type="EMBL" id="FOIS01000002">
    <property type="protein sequence ID" value="SEW02838.1"/>
    <property type="molecule type" value="Genomic_DNA"/>
</dbReference>
<evidence type="ECO:0000256" key="2">
    <source>
        <dbReference type="SAM" id="Phobius"/>
    </source>
</evidence>
<keyword evidence="2" id="KW-0472">Membrane</keyword>
<dbReference type="Proteomes" id="UP000183275">
    <property type="component" value="Unassembled WGS sequence"/>
</dbReference>
<name>A0A1I0NNR6_9EURY</name>
<gene>
    <name evidence="3" type="ORF">SAMN05216285_1927</name>
</gene>
<evidence type="ECO:0000256" key="1">
    <source>
        <dbReference type="SAM" id="MobiDB-lite"/>
    </source>
</evidence>
<accession>A0A1I0NNR6</accession>
<feature type="transmembrane region" description="Helical" evidence="2">
    <location>
        <begin position="12"/>
        <end position="45"/>
    </location>
</feature>
<dbReference type="eggNOG" id="arCOG13297">
    <property type="taxonomic scope" value="Archaea"/>
</dbReference>
<organism evidence="3 4">
    <name type="scientific">Natrinema salifodinae</name>
    <dbReference type="NCBI Taxonomy" id="1202768"/>
    <lineage>
        <taxon>Archaea</taxon>
        <taxon>Methanobacteriati</taxon>
        <taxon>Methanobacteriota</taxon>
        <taxon>Stenosarchaea group</taxon>
        <taxon>Halobacteria</taxon>
        <taxon>Halobacteriales</taxon>
        <taxon>Natrialbaceae</taxon>
        <taxon>Natrinema</taxon>
    </lineage>
</organism>
<evidence type="ECO:0000313" key="3">
    <source>
        <dbReference type="EMBL" id="SEW02838.1"/>
    </source>
</evidence>
<evidence type="ECO:0000313" key="4">
    <source>
        <dbReference type="Proteomes" id="UP000183275"/>
    </source>
</evidence>
<keyword evidence="2" id="KW-0812">Transmembrane</keyword>
<feature type="region of interest" description="Disordered" evidence="1">
    <location>
        <begin position="49"/>
        <end position="68"/>
    </location>
</feature>
<dbReference type="OrthoDB" id="381532at2157"/>
<dbReference type="STRING" id="1202768.SAMN05216285_1927"/>
<dbReference type="AlphaFoldDB" id="A0A1I0NNR6"/>
<sequence>MTLATSGIALSIVLFNLTTGFATVASAMLGLIVLAMLFLAVASAFSSDWVGQGDTASTTAAGAEPSDD</sequence>
<keyword evidence="2" id="KW-1133">Transmembrane helix</keyword>
<reference evidence="4" key="1">
    <citation type="submission" date="2016-10" db="EMBL/GenBank/DDBJ databases">
        <authorList>
            <person name="Varghese N."/>
        </authorList>
    </citation>
    <scope>NUCLEOTIDE SEQUENCE [LARGE SCALE GENOMIC DNA]</scope>
    <source>
        <strain evidence="4">CGMCC 1.12284</strain>
    </source>
</reference>